<organism evidence="2 3">
    <name type="scientific">Aduncisulcus paluster</name>
    <dbReference type="NCBI Taxonomy" id="2918883"/>
    <lineage>
        <taxon>Eukaryota</taxon>
        <taxon>Metamonada</taxon>
        <taxon>Carpediemonas-like organisms</taxon>
        <taxon>Aduncisulcus</taxon>
    </lineage>
</organism>
<comment type="caution">
    <text evidence="2">The sequence shown here is derived from an EMBL/GenBank/DDBJ whole genome shotgun (WGS) entry which is preliminary data.</text>
</comment>
<feature type="coiled-coil region" evidence="1">
    <location>
        <begin position="61"/>
        <end position="123"/>
    </location>
</feature>
<gene>
    <name evidence="2" type="ORF">ADUPG1_000145</name>
</gene>
<dbReference type="Proteomes" id="UP001057375">
    <property type="component" value="Unassembled WGS sequence"/>
</dbReference>
<evidence type="ECO:0000313" key="3">
    <source>
        <dbReference type="Proteomes" id="UP001057375"/>
    </source>
</evidence>
<sequence>MGDKDDQDLAMKFVEFGALGGECADIAGMALNILQKQREAGEDLGMDTYSGADIFGEDARLEALQKEDEALSRELDTVDRNLRILTDKIQEYKLSIAEKKAHNLEQENINAKVKRELKKIAEKRSKDSEKQAELLHMRSVAAKRLIEANDQIRMYAKRAAESLKQRDQAKYQFEMSKKECIRLESLKTERKKELIDMKSYFDGVIGKNRKLVRDIKAEIERKESHLRPLKMKLGQLMKFVEEGKLPWLEEDEKEEGKEEDK</sequence>
<reference evidence="2" key="1">
    <citation type="submission" date="2022-03" db="EMBL/GenBank/DDBJ databases">
        <title>Draft genome sequence of Aduncisulcus paluster, a free-living microaerophilic Fornicata.</title>
        <authorList>
            <person name="Yuyama I."/>
            <person name="Kume K."/>
            <person name="Tamura T."/>
            <person name="Inagaki Y."/>
            <person name="Hashimoto T."/>
        </authorList>
    </citation>
    <scope>NUCLEOTIDE SEQUENCE</scope>
    <source>
        <strain evidence="2">NY0171</strain>
    </source>
</reference>
<name>A0ABQ5K8D3_9EUKA</name>
<keyword evidence="1" id="KW-0175">Coiled coil</keyword>
<dbReference type="EMBL" id="BQXS01000045">
    <property type="protein sequence ID" value="GKT27724.1"/>
    <property type="molecule type" value="Genomic_DNA"/>
</dbReference>
<evidence type="ECO:0000256" key="1">
    <source>
        <dbReference type="SAM" id="Coils"/>
    </source>
</evidence>
<protein>
    <submittedName>
        <fullName evidence="2">Uncharacterized protein</fullName>
    </submittedName>
</protein>
<accession>A0ABQ5K8D3</accession>
<proteinExistence type="predicted"/>
<keyword evidence="3" id="KW-1185">Reference proteome</keyword>
<evidence type="ECO:0000313" key="2">
    <source>
        <dbReference type="EMBL" id="GKT27724.1"/>
    </source>
</evidence>